<feature type="chain" id="PRO_5046630975" evidence="1">
    <location>
        <begin position="35"/>
        <end position="97"/>
    </location>
</feature>
<comment type="caution">
    <text evidence="2">The sequence shown here is derived from an EMBL/GenBank/DDBJ whole genome shotgun (WGS) entry which is preliminary data.</text>
</comment>
<evidence type="ECO:0000313" key="2">
    <source>
        <dbReference type="EMBL" id="MEI9401623.1"/>
    </source>
</evidence>
<reference evidence="2 3" key="1">
    <citation type="submission" date="2022-12" db="EMBL/GenBank/DDBJ databases">
        <authorList>
            <person name="Muema E."/>
        </authorList>
    </citation>
    <scope>NUCLEOTIDE SEQUENCE [LARGE SCALE GENOMIC DNA]</scope>
    <source>
        <strain evidence="3">1330</strain>
    </source>
</reference>
<keyword evidence="3" id="KW-1185">Reference proteome</keyword>
<organism evidence="2 3">
    <name type="scientific">Mesorhizobium argentiipisi</name>
    <dbReference type="NCBI Taxonomy" id="3015175"/>
    <lineage>
        <taxon>Bacteria</taxon>
        <taxon>Pseudomonadati</taxon>
        <taxon>Pseudomonadota</taxon>
        <taxon>Alphaproteobacteria</taxon>
        <taxon>Hyphomicrobiales</taxon>
        <taxon>Phyllobacteriaceae</taxon>
        <taxon>Mesorhizobium</taxon>
    </lineage>
</organism>
<proteinExistence type="predicted"/>
<dbReference type="InterPro" id="IPR009045">
    <property type="entry name" value="Zn_M74/Hedgehog-like"/>
</dbReference>
<dbReference type="Proteomes" id="UP001366503">
    <property type="component" value="Unassembled WGS sequence"/>
</dbReference>
<dbReference type="Gene3D" id="3.30.1380.10">
    <property type="match status" value="1"/>
</dbReference>
<name>A0ABU8K796_9HYPH</name>
<evidence type="ECO:0000256" key="1">
    <source>
        <dbReference type="SAM" id="SignalP"/>
    </source>
</evidence>
<sequence length="97" mass="10358">MAGRAERGASRRPWLGAFFAALALAIASPLPARADPLPADFVRLADVDPTIRQDIRYAGLENFLHRKVDGYEAPACILTAQAAKALSLSSKQSPPEA</sequence>
<protein>
    <submittedName>
        <fullName evidence="2">Uncharacterized protein</fullName>
    </submittedName>
</protein>
<feature type="signal peptide" evidence="1">
    <location>
        <begin position="1"/>
        <end position="34"/>
    </location>
</feature>
<keyword evidence="1" id="KW-0732">Signal</keyword>
<gene>
    <name evidence="2" type="ORF">O7A05_05380</name>
</gene>
<evidence type="ECO:0000313" key="3">
    <source>
        <dbReference type="Proteomes" id="UP001366503"/>
    </source>
</evidence>
<dbReference type="SUPFAM" id="SSF55166">
    <property type="entry name" value="Hedgehog/DD-peptidase"/>
    <property type="match status" value="1"/>
</dbReference>
<dbReference type="RefSeq" id="WP_337091928.1">
    <property type="nucleotide sequence ID" value="NZ_JAPYKO010000002.1"/>
</dbReference>
<accession>A0ABU8K796</accession>
<dbReference type="EMBL" id="JAPYKO010000002">
    <property type="protein sequence ID" value="MEI9401623.1"/>
    <property type="molecule type" value="Genomic_DNA"/>
</dbReference>